<evidence type="ECO:0000256" key="5">
    <source>
        <dbReference type="ARBA" id="ARBA00023136"/>
    </source>
</evidence>
<accession>A0ABW4NIY2</accession>
<gene>
    <name evidence="8" type="ORF">ACFSC3_19960</name>
</gene>
<dbReference type="PROSITE" id="PS50850">
    <property type="entry name" value="MFS"/>
    <property type="match status" value="1"/>
</dbReference>
<feature type="domain" description="Major facilitator superfamily (MFS) profile" evidence="7">
    <location>
        <begin position="1"/>
        <end position="400"/>
    </location>
</feature>
<dbReference type="InterPro" id="IPR044770">
    <property type="entry name" value="MFS_spinster-like"/>
</dbReference>
<feature type="transmembrane region" description="Helical" evidence="6">
    <location>
        <begin position="338"/>
        <end position="358"/>
    </location>
</feature>
<evidence type="ECO:0000256" key="2">
    <source>
        <dbReference type="ARBA" id="ARBA00022448"/>
    </source>
</evidence>
<organism evidence="8 9">
    <name type="scientific">Sphingomonas floccifaciens</name>
    <dbReference type="NCBI Taxonomy" id="1844115"/>
    <lineage>
        <taxon>Bacteria</taxon>
        <taxon>Pseudomonadati</taxon>
        <taxon>Pseudomonadota</taxon>
        <taxon>Alphaproteobacteria</taxon>
        <taxon>Sphingomonadales</taxon>
        <taxon>Sphingomonadaceae</taxon>
        <taxon>Sphingomonas</taxon>
    </lineage>
</organism>
<proteinExistence type="predicted"/>
<dbReference type="InterPro" id="IPR020846">
    <property type="entry name" value="MFS_dom"/>
</dbReference>
<dbReference type="PANTHER" id="PTHR23505">
    <property type="entry name" value="SPINSTER"/>
    <property type="match status" value="1"/>
</dbReference>
<dbReference type="EMBL" id="JBHUFC010000025">
    <property type="protein sequence ID" value="MFD1789838.1"/>
    <property type="molecule type" value="Genomic_DNA"/>
</dbReference>
<dbReference type="InterPro" id="IPR036259">
    <property type="entry name" value="MFS_trans_sf"/>
</dbReference>
<dbReference type="SUPFAM" id="SSF103473">
    <property type="entry name" value="MFS general substrate transporter"/>
    <property type="match status" value="1"/>
</dbReference>
<protein>
    <submittedName>
        <fullName evidence="8">Spinster family MFS transporter</fullName>
    </submittedName>
</protein>
<evidence type="ECO:0000256" key="1">
    <source>
        <dbReference type="ARBA" id="ARBA00004141"/>
    </source>
</evidence>
<keyword evidence="5 6" id="KW-0472">Membrane</keyword>
<feature type="transmembrane region" description="Helical" evidence="6">
    <location>
        <begin position="240"/>
        <end position="265"/>
    </location>
</feature>
<feature type="transmembrane region" description="Helical" evidence="6">
    <location>
        <begin position="34"/>
        <end position="57"/>
    </location>
</feature>
<name>A0ABW4NIY2_9SPHN</name>
<evidence type="ECO:0000256" key="6">
    <source>
        <dbReference type="SAM" id="Phobius"/>
    </source>
</evidence>
<feature type="transmembrane region" description="Helical" evidence="6">
    <location>
        <begin position="151"/>
        <end position="173"/>
    </location>
</feature>
<dbReference type="Pfam" id="PF07690">
    <property type="entry name" value="MFS_1"/>
    <property type="match status" value="1"/>
</dbReference>
<evidence type="ECO:0000313" key="9">
    <source>
        <dbReference type="Proteomes" id="UP001597283"/>
    </source>
</evidence>
<keyword evidence="2" id="KW-0813">Transport</keyword>
<reference evidence="9" key="1">
    <citation type="journal article" date="2019" name="Int. J. Syst. Evol. Microbiol.">
        <title>The Global Catalogue of Microorganisms (GCM) 10K type strain sequencing project: providing services to taxonomists for standard genome sequencing and annotation.</title>
        <authorList>
            <consortium name="The Broad Institute Genomics Platform"/>
            <consortium name="The Broad Institute Genome Sequencing Center for Infectious Disease"/>
            <person name="Wu L."/>
            <person name="Ma J."/>
        </authorList>
    </citation>
    <scope>NUCLEOTIDE SEQUENCE [LARGE SCALE GENOMIC DNA]</scope>
    <source>
        <strain evidence="9">Q85</strain>
    </source>
</reference>
<keyword evidence="9" id="KW-1185">Reference proteome</keyword>
<evidence type="ECO:0000313" key="8">
    <source>
        <dbReference type="EMBL" id="MFD1789838.1"/>
    </source>
</evidence>
<feature type="transmembrane region" description="Helical" evidence="6">
    <location>
        <begin position="378"/>
        <end position="396"/>
    </location>
</feature>
<comment type="caution">
    <text evidence="8">The sequence shown here is derived from an EMBL/GenBank/DDBJ whole genome shotgun (WGS) entry which is preliminary data.</text>
</comment>
<feature type="transmembrane region" description="Helical" evidence="6">
    <location>
        <begin position="64"/>
        <end position="84"/>
    </location>
</feature>
<dbReference type="Proteomes" id="UP001597283">
    <property type="component" value="Unassembled WGS sequence"/>
</dbReference>
<evidence type="ECO:0000259" key="7">
    <source>
        <dbReference type="PROSITE" id="PS50850"/>
    </source>
</evidence>
<feature type="transmembrane region" description="Helical" evidence="6">
    <location>
        <begin position="90"/>
        <end position="111"/>
    </location>
</feature>
<dbReference type="Gene3D" id="1.20.1250.20">
    <property type="entry name" value="MFS general substrate transporter like domains"/>
    <property type="match status" value="2"/>
</dbReference>
<evidence type="ECO:0000256" key="3">
    <source>
        <dbReference type="ARBA" id="ARBA00022692"/>
    </source>
</evidence>
<feature type="transmembrane region" description="Helical" evidence="6">
    <location>
        <begin position="123"/>
        <end position="145"/>
    </location>
</feature>
<keyword evidence="4 6" id="KW-1133">Transmembrane helix</keyword>
<evidence type="ECO:0000256" key="4">
    <source>
        <dbReference type="ARBA" id="ARBA00022989"/>
    </source>
</evidence>
<feature type="transmembrane region" description="Helical" evidence="6">
    <location>
        <begin position="277"/>
        <end position="297"/>
    </location>
</feature>
<comment type="subcellular location">
    <subcellularLocation>
        <location evidence="1">Membrane</location>
        <topology evidence="1">Multi-pass membrane protein</topology>
    </subcellularLocation>
</comment>
<feature type="transmembrane region" description="Helical" evidence="6">
    <location>
        <begin position="303"/>
        <end position="326"/>
    </location>
</feature>
<dbReference type="RefSeq" id="WP_380942239.1">
    <property type="nucleotide sequence ID" value="NZ_JBHUFC010000025.1"/>
</dbReference>
<dbReference type="PANTHER" id="PTHR23505:SF79">
    <property type="entry name" value="PROTEIN SPINSTER"/>
    <property type="match status" value="1"/>
</dbReference>
<dbReference type="CDD" id="cd17328">
    <property type="entry name" value="MFS_spinster_like"/>
    <property type="match status" value="1"/>
</dbReference>
<keyword evidence="3 6" id="KW-0812">Transmembrane</keyword>
<feature type="transmembrane region" description="Helical" evidence="6">
    <location>
        <begin position="207"/>
        <end position="228"/>
    </location>
</feature>
<sequence length="406" mass="42968">MLLLVYTFNFLDRQILGILVQPIKADLGLTDTQLGALGGIAFALLYSTLGVPLAVVADKTSRSWVITVSLAIWSGFTALCGLATGFWSLFLARLGVGVGEAGGVAPSYAMISDYFPPERRARALAIYSLGIPVGLAAGALLGGYIAQNVNWRTAFIIVGVLGLVIAPIFRLVVREPARGGADPAGAVPKQPVPVSAVFPILARKPSFWLMAFAAAFSSMCGYGLAFWVPSLLIRSFGLDLIGASQFAGSLLLVGGTAGVFLGGYLADKLGGRDRGNYAKLPAIAWLITLPLFAAGFWSQSVWVAWAFLLIPNGLNILWLGPVTTAVQNLVPPQMRATASACFLFINNLIGLGAGSWVMGAMSDAMTARYGTESLRYSLIAATSFYLVAAVLMLLAVRPLRKDWVEV</sequence>
<dbReference type="InterPro" id="IPR011701">
    <property type="entry name" value="MFS"/>
</dbReference>